<dbReference type="RefSeq" id="XP_045952931.1">
    <property type="nucleotide sequence ID" value="XM_046109342.1"/>
</dbReference>
<proteinExistence type="predicted"/>
<sequence length="273" mass="30087">MPFNQHHHHRPSAFAAGEPPDNQLPSNPMDAEFSIAPAPMDSVFPQRSASSCSSSPMDVSFPDPFPSECSTAAPLSPVLSPTTTTSSTAITTTAFPTTAASTFASAATSTWTSSSPPQPAAARLPQPCQAFSAHRRQRQQPDNPLLAKKLREMALPLAPLVQLTTGRVHPAFPGTLLGFWLLTEGELEGLAHFYHQRTPCRWTSHYPCPVAWDPAAGTEEKRRRIGRFIGLRGCETPPPPVAQSTEEEILDEARRARKREEEEEVWRRKLPWY</sequence>
<dbReference type="Proteomes" id="UP000758603">
    <property type="component" value="Unassembled WGS sequence"/>
</dbReference>
<organism evidence="2 3">
    <name type="scientific">Truncatella angustata</name>
    <dbReference type="NCBI Taxonomy" id="152316"/>
    <lineage>
        <taxon>Eukaryota</taxon>
        <taxon>Fungi</taxon>
        <taxon>Dikarya</taxon>
        <taxon>Ascomycota</taxon>
        <taxon>Pezizomycotina</taxon>
        <taxon>Sordariomycetes</taxon>
        <taxon>Xylariomycetidae</taxon>
        <taxon>Amphisphaeriales</taxon>
        <taxon>Sporocadaceae</taxon>
        <taxon>Truncatella</taxon>
    </lineage>
</organism>
<feature type="compositionally biased region" description="Basic residues" evidence="1">
    <location>
        <begin position="1"/>
        <end position="11"/>
    </location>
</feature>
<protein>
    <submittedName>
        <fullName evidence="2">Uncharacterized protein</fullName>
    </submittedName>
</protein>
<feature type="region of interest" description="Disordered" evidence="1">
    <location>
        <begin position="1"/>
        <end position="59"/>
    </location>
</feature>
<keyword evidence="3" id="KW-1185">Reference proteome</keyword>
<accession>A0A9P8UCX9</accession>
<dbReference type="AlphaFoldDB" id="A0A9P8UCX9"/>
<gene>
    <name evidence="2" type="ORF">BKA67DRAFT_696274</name>
</gene>
<name>A0A9P8UCX9_9PEZI</name>
<evidence type="ECO:0000313" key="2">
    <source>
        <dbReference type="EMBL" id="KAH6646417.1"/>
    </source>
</evidence>
<dbReference type="GeneID" id="70138233"/>
<comment type="caution">
    <text evidence="2">The sequence shown here is derived from an EMBL/GenBank/DDBJ whole genome shotgun (WGS) entry which is preliminary data.</text>
</comment>
<reference evidence="2" key="1">
    <citation type="journal article" date="2021" name="Nat. Commun.">
        <title>Genetic determinants of endophytism in the Arabidopsis root mycobiome.</title>
        <authorList>
            <person name="Mesny F."/>
            <person name="Miyauchi S."/>
            <person name="Thiergart T."/>
            <person name="Pickel B."/>
            <person name="Atanasova L."/>
            <person name="Karlsson M."/>
            <person name="Huettel B."/>
            <person name="Barry K.W."/>
            <person name="Haridas S."/>
            <person name="Chen C."/>
            <person name="Bauer D."/>
            <person name="Andreopoulos W."/>
            <person name="Pangilinan J."/>
            <person name="LaButti K."/>
            <person name="Riley R."/>
            <person name="Lipzen A."/>
            <person name="Clum A."/>
            <person name="Drula E."/>
            <person name="Henrissat B."/>
            <person name="Kohler A."/>
            <person name="Grigoriev I.V."/>
            <person name="Martin F.M."/>
            <person name="Hacquard S."/>
        </authorList>
    </citation>
    <scope>NUCLEOTIDE SEQUENCE</scope>
    <source>
        <strain evidence="2">MPI-SDFR-AT-0073</strain>
    </source>
</reference>
<evidence type="ECO:0000256" key="1">
    <source>
        <dbReference type="SAM" id="MobiDB-lite"/>
    </source>
</evidence>
<evidence type="ECO:0000313" key="3">
    <source>
        <dbReference type="Proteomes" id="UP000758603"/>
    </source>
</evidence>
<dbReference type="OrthoDB" id="4156665at2759"/>
<dbReference type="EMBL" id="JAGPXC010000010">
    <property type="protein sequence ID" value="KAH6646417.1"/>
    <property type="molecule type" value="Genomic_DNA"/>
</dbReference>